<dbReference type="InterPro" id="IPR012433">
    <property type="entry name" value="Imm11"/>
</dbReference>
<keyword evidence="3" id="KW-1185">Reference proteome</keyword>
<proteinExistence type="predicted"/>
<sequence>MIFVIWIWSIPENWANKRIGEYVENSGADRFIFREARKITEDIIVPKVIFECAEKYLYDVLPNSGSLIIVSENVVEIMEKICPNDIEIFDANVYVGDKKILNYFLINILHAVDILNKDESKYSTIKGTNAILGFDKIVYNHNDIPNHHIVRNADYRSHVLVSDELKEAFEQSKIKGVHFSID</sequence>
<evidence type="ECO:0000259" key="1">
    <source>
        <dbReference type="Pfam" id="PF07791"/>
    </source>
</evidence>
<name>A0A1I2EYE8_9BACL</name>
<feature type="domain" description="Immunity MXAN-0049 protein" evidence="1">
    <location>
        <begin position="46"/>
        <end position="179"/>
    </location>
</feature>
<evidence type="ECO:0000313" key="2">
    <source>
        <dbReference type="EMBL" id="SFE97260.1"/>
    </source>
</evidence>
<protein>
    <recommendedName>
        <fullName evidence="1">Immunity MXAN-0049 protein domain-containing protein</fullName>
    </recommendedName>
</protein>
<evidence type="ECO:0000313" key="3">
    <source>
        <dbReference type="Proteomes" id="UP000183410"/>
    </source>
</evidence>
<dbReference type="Pfam" id="PF07791">
    <property type="entry name" value="Imm11"/>
    <property type="match status" value="1"/>
</dbReference>
<reference evidence="3" key="1">
    <citation type="submission" date="2016-10" db="EMBL/GenBank/DDBJ databases">
        <authorList>
            <person name="Varghese N."/>
            <person name="Submissions S."/>
        </authorList>
    </citation>
    <scope>NUCLEOTIDE SEQUENCE [LARGE SCALE GENOMIC DNA]</scope>
    <source>
        <strain evidence="3">CGMCC 1.10223</strain>
    </source>
</reference>
<gene>
    <name evidence="2" type="ORF">SAMN04487969_110104</name>
</gene>
<dbReference type="EMBL" id="FONN01000010">
    <property type="protein sequence ID" value="SFE97260.1"/>
    <property type="molecule type" value="Genomic_DNA"/>
</dbReference>
<dbReference type="AlphaFoldDB" id="A0A1I2EYE8"/>
<organism evidence="2 3">
    <name type="scientific">Paenibacillus algorifonticola</name>
    <dbReference type="NCBI Taxonomy" id="684063"/>
    <lineage>
        <taxon>Bacteria</taxon>
        <taxon>Bacillati</taxon>
        <taxon>Bacillota</taxon>
        <taxon>Bacilli</taxon>
        <taxon>Bacillales</taxon>
        <taxon>Paenibacillaceae</taxon>
        <taxon>Paenibacillus</taxon>
    </lineage>
</organism>
<dbReference type="Proteomes" id="UP000183410">
    <property type="component" value="Unassembled WGS sequence"/>
</dbReference>
<accession>A0A1I2EYE8</accession>